<dbReference type="HOGENOM" id="CLU_3402056_0_0_10"/>
<protein>
    <submittedName>
        <fullName evidence="1">Uncharacterized protein</fullName>
    </submittedName>
</protein>
<dbReference type="Proteomes" id="UP000003879">
    <property type="component" value="Unassembled WGS sequence"/>
</dbReference>
<dbReference type="AlphaFoldDB" id="A0A0E2AIW4"/>
<comment type="caution">
    <text evidence="1">The sequence shown here is derived from an EMBL/GenBank/DDBJ whole genome shotgun (WGS) entry which is preliminary data.</text>
</comment>
<dbReference type="EMBL" id="AGXN01000026">
    <property type="protein sequence ID" value="EIY89339.1"/>
    <property type="molecule type" value="Genomic_DNA"/>
</dbReference>
<proteinExistence type="predicted"/>
<accession>A0A0E2AIW4</accession>
<name>A0A0E2AIW4_BACFG</name>
<reference evidence="1 2" key="1">
    <citation type="submission" date="2012-02" db="EMBL/GenBank/DDBJ databases">
        <title>The Genome Sequence of Bacteroides fragilis CL07T12C05.</title>
        <authorList>
            <consortium name="The Broad Institute Genome Sequencing Platform"/>
            <person name="Earl A."/>
            <person name="Ward D."/>
            <person name="Feldgarden M."/>
            <person name="Gevers D."/>
            <person name="Zitomersky N.L."/>
            <person name="Coyne M.J."/>
            <person name="Comstock L.E."/>
            <person name="Young S.K."/>
            <person name="Zeng Q."/>
            <person name="Gargeya S."/>
            <person name="Fitzgerald M."/>
            <person name="Haas B."/>
            <person name="Abouelleil A."/>
            <person name="Alvarado L."/>
            <person name="Arachchi H.M."/>
            <person name="Berlin A."/>
            <person name="Chapman S.B."/>
            <person name="Gearin G."/>
            <person name="Goldberg J."/>
            <person name="Griggs A."/>
            <person name="Gujja S."/>
            <person name="Hansen M."/>
            <person name="Heiman D."/>
            <person name="Howarth C."/>
            <person name="Larimer J."/>
            <person name="Lui A."/>
            <person name="MacDonald P.J.P."/>
            <person name="McCowen C."/>
            <person name="Montmayeur A."/>
            <person name="Murphy C."/>
            <person name="Neiman D."/>
            <person name="Pearson M."/>
            <person name="Priest M."/>
            <person name="Roberts A."/>
            <person name="Saif S."/>
            <person name="Shea T."/>
            <person name="Sisk P."/>
            <person name="Stolte C."/>
            <person name="Sykes S."/>
            <person name="Wortman J."/>
            <person name="Nusbaum C."/>
            <person name="Birren B."/>
        </authorList>
    </citation>
    <scope>NUCLEOTIDE SEQUENCE [LARGE SCALE GENOMIC DNA]</scope>
    <source>
        <strain evidence="1 2">CL07T12C05</strain>
    </source>
</reference>
<evidence type="ECO:0000313" key="2">
    <source>
        <dbReference type="Proteomes" id="UP000003879"/>
    </source>
</evidence>
<evidence type="ECO:0000313" key="1">
    <source>
        <dbReference type="EMBL" id="EIY89339.1"/>
    </source>
</evidence>
<organism evidence="1 2">
    <name type="scientific">Bacteroides fragilis CL07T12C05</name>
    <dbReference type="NCBI Taxonomy" id="997883"/>
    <lineage>
        <taxon>Bacteria</taxon>
        <taxon>Pseudomonadati</taxon>
        <taxon>Bacteroidota</taxon>
        <taxon>Bacteroidia</taxon>
        <taxon>Bacteroidales</taxon>
        <taxon>Bacteroidaceae</taxon>
        <taxon>Bacteroides</taxon>
    </lineage>
</organism>
<gene>
    <name evidence="1" type="ORF">HMPREF1056_04326</name>
</gene>
<sequence>MKEFMLIASLVLSFCILILCRDYIVFMLKK</sequence>